<accession>A0ABW3JRR2</accession>
<feature type="signal peptide" evidence="2">
    <location>
        <begin position="1"/>
        <end position="18"/>
    </location>
</feature>
<proteinExistence type="predicted"/>
<gene>
    <name evidence="3" type="ORF">ACFQ1U_08220</name>
</gene>
<reference evidence="4" key="1">
    <citation type="journal article" date="2019" name="Int. J. Syst. Evol. Microbiol.">
        <title>The Global Catalogue of Microorganisms (GCM) 10K type strain sequencing project: providing services to taxonomists for standard genome sequencing and annotation.</title>
        <authorList>
            <consortium name="The Broad Institute Genomics Platform"/>
            <consortium name="The Broad Institute Genome Sequencing Center for Infectious Disease"/>
            <person name="Wu L."/>
            <person name="Ma J."/>
        </authorList>
    </citation>
    <scope>NUCLEOTIDE SEQUENCE [LARGE SCALE GENOMIC DNA]</scope>
    <source>
        <strain evidence="4">CCUG 60527</strain>
    </source>
</reference>
<feature type="chain" id="PRO_5045693573" description="Lipoprotein" evidence="2">
    <location>
        <begin position="19"/>
        <end position="56"/>
    </location>
</feature>
<dbReference type="EMBL" id="JBHTJR010000045">
    <property type="protein sequence ID" value="MFD0993187.1"/>
    <property type="molecule type" value="Genomic_DNA"/>
</dbReference>
<dbReference type="RefSeq" id="WP_386107187.1">
    <property type="nucleotide sequence ID" value="NZ_JBHTJR010000045.1"/>
</dbReference>
<sequence>MKKTIIFLLALMCITSFTSCTIDESEELILDEQLLQNTGGDDEGDTPPPPPPATVG</sequence>
<feature type="region of interest" description="Disordered" evidence="1">
    <location>
        <begin position="33"/>
        <end position="56"/>
    </location>
</feature>
<dbReference type="Proteomes" id="UP001597062">
    <property type="component" value="Unassembled WGS sequence"/>
</dbReference>
<dbReference type="PROSITE" id="PS51257">
    <property type="entry name" value="PROKAR_LIPOPROTEIN"/>
    <property type="match status" value="1"/>
</dbReference>
<evidence type="ECO:0000313" key="4">
    <source>
        <dbReference type="Proteomes" id="UP001597062"/>
    </source>
</evidence>
<keyword evidence="2" id="KW-0732">Signal</keyword>
<keyword evidence="4" id="KW-1185">Reference proteome</keyword>
<organism evidence="3 4">
    <name type="scientific">Tenacibaculum geojense</name>
    <dbReference type="NCBI Taxonomy" id="915352"/>
    <lineage>
        <taxon>Bacteria</taxon>
        <taxon>Pseudomonadati</taxon>
        <taxon>Bacteroidota</taxon>
        <taxon>Flavobacteriia</taxon>
        <taxon>Flavobacteriales</taxon>
        <taxon>Flavobacteriaceae</taxon>
        <taxon>Tenacibaculum</taxon>
    </lineage>
</organism>
<feature type="compositionally biased region" description="Pro residues" evidence="1">
    <location>
        <begin position="46"/>
        <end position="56"/>
    </location>
</feature>
<name>A0ABW3JRR2_9FLAO</name>
<protein>
    <recommendedName>
        <fullName evidence="5">Lipoprotein</fullName>
    </recommendedName>
</protein>
<comment type="caution">
    <text evidence="3">The sequence shown here is derived from an EMBL/GenBank/DDBJ whole genome shotgun (WGS) entry which is preliminary data.</text>
</comment>
<evidence type="ECO:0000256" key="2">
    <source>
        <dbReference type="SAM" id="SignalP"/>
    </source>
</evidence>
<evidence type="ECO:0000313" key="3">
    <source>
        <dbReference type="EMBL" id="MFD0993187.1"/>
    </source>
</evidence>
<evidence type="ECO:0000256" key="1">
    <source>
        <dbReference type="SAM" id="MobiDB-lite"/>
    </source>
</evidence>
<evidence type="ECO:0008006" key="5">
    <source>
        <dbReference type="Google" id="ProtNLM"/>
    </source>
</evidence>